<dbReference type="PANTHER" id="PTHR30349">
    <property type="entry name" value="PHAGE INTEGRASE-RELATED"/>
    <property type="match status" value="1"/>
</dbReference>
<dbReference type="CDD" id="cd00798">
    <property type="entry name" value="INT_XerDC_C"/>
    <property type="match status" value="1"/>
</dbReference>
<dbReference type="PROSITE" id="PS51898">
    <property type="entry name" value="TYR_RECOMBINASE"/>
    <property type="match status" value="1"/>
</dbReference>
<feature type="active site" evidence="9">
    <location>
        <position position="315"/>
    </location>
</feature>
<evidence type="ECO:0000256" key="9">
    <source>
        <dbReference type="HAMAP-Rule" id="MF_01808"/>
    </source>
</evidence>
<reference evidence="13 14" key="1">
    <citation type="submission" date="2019-10" db="EMBL/GenBank/DDBJ databases">
        <title>Genome sequence of Luteimicrobium xylanilyticum HY-24.</title>
        <authorList>
            <person name="Kim D.Y."/>
            <person name="Park H.-Y."/>
        </authorList>
    </citation>
    <scope>NUCLEOTIDE SEQUENCE [LARGE SCALE GENOMIC DNA]</scope>
    <source>
        <strain evidence="13 14">HY-24</strain>
    </source>
</reference>
<keyword evidence="14" id="KW-1185">Reference proteome</keyword>
<dbReference type="InterPro" id="IPR010998">
    <property type="entry name" value="Integrase_recombinase_N"/>
</dbReference>
<dbReference type="PROSITE" id="PS51900">
    <property type="entry name" value="CB"/>
    <property type="match status" value="1"/>
</dbReference>
<evidence type="ECO:0000256" key="10">
    <source>
        <dbReference type="SAM" id="MobiDB-lite"/>
    </source>
</evidence>
<evidence type="ECO:0000256" key="3">
    <source>
        <dbReference type="ARBA" id="ARBA00022618"/>
    </source>
</evidence>
<dbReference type="GO" id="GO:0005737">
    <property type="term" value="C:cytoplasm"/>
    <property type="evidence" value="ECO:0007669"/>
    <property type="project" value="UniProtKB-SubCell"/>
</dbReference>
<comment type="subcellular location">
    <subcellularLocation>
        <location evidence="1 9">Cytoplasm</location>
    </subcellularLocation>
</comment>
<keyword evidence="2 9" id="KW-0963">Cytoplasm</keyword>
<evidence type="ECO:0000256" key="5">
    <source>
        <dbReference type="ARBA" id="ARBA00022908"/>
    </source>
</evidence>
<gene>
    <name evidence="9" type="primary">xerC</name>
    <name evidence="13" type="ORF">KDY119_01402</name>
</gene>
<feature type="active site" evidence="9">
    <location>
        <position position="242"/>
    </location>
</feature>
<feature type="active site" description="O-(3'-phospho-DNA)-tyrosine intermediate" evidence="9">
    <location>
        <position position="347"/>
    </location>
</feature>
<dbReference type="AlphaFoldDB" id="A0A5P9Q9E8"/>
<protein>
    <recommendedName>
        <fullName evidence="9">Tyrosine recombinase XerC</fullName>
    </recommendedName>
</protein>
<organism evidence="13 14">
    <name type="scientific">Luteimicrobium xylanilyticum</name>
    <dbReference type="NCBI Taxonomy" id="1133546"/>
    <lineage>
        <taxon>Bacteria</taxon>
        <taxon>Bacillati</taxon>
        <taxon>Actinomycetota</taxon>
        <taxon>Actinomycetes</taxon>
        <taxon>Micrococcales</taxon>
        <taxon>Luteimicrobium</taxon>
    </lineage>
</organism>
<name>A0A5P9Q9E8_9MICO</name>
<dbReference type="KEGG" id="lxl:KDY119_01402"/>
<dbReference type="InterPro" id="IPR011010">
    <property type="entry name" value="DNA_brk_join_enz"/>
</dbReference>
<dbReference type="Pfam" id="PF02899">
    <property type="entry name" value="Phage_int_SAM_1"/>
    <property type="match status" value="1"/>
</dbReference>
<dbReference type="InterPro" id="IPR044068">
    <property type="entry name" value="CB"/>
</dbReference>
<feature type="compositionally biased region" description="Basic residues" evidence="10">
    <location>
        <begin position="26"/>
        <end position="38"/>
    </location>
</feature>
<dbReference type="SUPFAM" id="SSF56349">
    <property type="entry name" value="DNA breaking-rejoining enzymes"/>
    <property type="match status" value="1"/>
</dbReference>
<evidence type="ECO:0000256" key="4">
    <source>
        <dbReference type="ARBA" id="ARBA00022829"/>
    </source>
</evidence>
<dbReference type="Pfam" id="PF00589">
    <property type="entry name" value="Phage_integrase"/>
    <property type="match status" value="1"/>
</dbReference>
<evidence type="ECO:0000259" key="11">
    <source>
        <dbReference type="PROSITE" id="PS51898"/>
    </source>
</evidence>
<keyword evidence="8 9" id="KW-0131">Cell cycle</keyword>
<evidence type="ECO:0000256" key="6">
    <source>
        <dbReference type="ARBA" id="ARBA00023125"/>
    </source>
</evidence>
<evidence type="ECO:0000256" key="2">
    <source>
        <dbReference type="ARBA" id="ARBA00022490"/>
    </source>
</evidence>
<dbReference type="GO" id="GO:0051301">
    <property type="term" value="P:cell division"/>
    <property type="evidence" value="ECO:0007669"/>
    <property type="project" value="UniProtKB-KW"/>
</dbReference>
<evidence type="ECO:0000256" key="8">
    <source>
        <dbReference type="ARBA" id="ARBA00023306"/>
    </source>
</evidence>
<comment type="subunit">
    <text evidence="9">Forms a cyclic heterotetrameric complex composed of two molecules of XerC and two molecules of XerD.</text>
</comment>
<dbReference type="InterPro" id="IPR013762">
    <property type="entry name" value="Integrase-like_cat_sf"/>
</dbReference>
<dbReference type="GO" id="GO:0003677">
    <property type="term" value="F:DNA binding"/>
    <property type="evidence" value="ECO:0007669"/>
    <property type="project" value="UniProtKB-UniRule"/>
</dbReference>
<evidence type="ECO:0000256" key="1">
    <source>
        <dbReference type="ARBA" id="ARBA00004496"/>
    </source>
</evidence>
<keyword evidence="7 9" id="KW-0233">DNA recombination</keyword>
<dbReference type="InterPro" id="IPR004107">
    <property type="entry name" value="Integrase_SAM-like_N"/>
</dbReference>
<dbReference type="InterPro" id="IPR002104">
    <property type="entry name" value="Integrase_catalytic"/>
</dbReference>
<feature type="active site" evidence="9">
    <location>
        <position position="338"/>
    </location>
</feature>
<feature type="active site" evidence="9">
    <location>
        <position position="218"/>
    </location>
</feature>
<feature type="domain" description="Core-binding (CB)" evidence="12">
    <location>
        <begin position="67"/>
        <end position="153"/>
    </location>
</feature>
<dbReference type="InterPro" id="IPR023009">
    <property type="entry name" value="Tyrosine_recombinase_XerC/XerD"/>
</dbReference>
<dbReference type="GO" id="GO:0006313">
    <property type="term" value="P:DNA transposition"/>
    <property type="evidence" value="ECO:0007669"/>
    <property type="project" value="UniProtKB-UniRule"/>
</dbReference>
<accession>A0A5P9Q9E8</accession>
<feature type="active site" evidence="9">
    <location>
        <position position="312"/>
    </location>
</feature>
<keyword evidence="5 9" id="KW-0229">DNA integration</keyword>
<comment type="similarity">
    <text evidence="9">Belongs to the 'phage' integrase family. XerC subfamily.</text>
</comment>
<feature type="compositionally biased region" description="Basic and acidic residues" evidence="10">
    <location>
        <begin position="39"/>
        <end position="55"/>
    </location>
</feature>
<dbReference type="GO" id="GO:0007059">
    <property type="term" value="P:chromosome segregation"/>
    <property type="evidence" value="ECO:0007669"/>
    <property type="project" value="UniProtKB-UniRule"/>
</dbReference>
<evidence type="ECO:0000259" key="12">
    <source>
        <dbReference type="PROSITE" id="PS51900"/>
    </source>
</evidence>
<comment type="function">
    <text evidence="9">Site-specific tyrosine recombinase, which acts by catalyzing the cutting and rejoining of the recombining DNA molecules. The XerC-XerD complex is essential to convert dimers of the bacterial chromosome into monomers to permit their segregation at cell division. It also contributes to the segregational stability of plasmids.</text>
</comment>
<dbReference type="Proteomes" id="UP000326702">
    <property type="component" value="Chromosome"/>
</dbReference>
<dbReference type="InterPro" id="IPR050090">
    <property type="entry name" value="Tyrosine_recombinase_XerCD"/>
</dbReference>
<feature type="region of interest" description="Disordered" evidence="10">
    <location>
        <begin position="1"/>
        <end position="65"/>
    </location>
</feature>
<feature type="domain" description="Tyr recombinase" evidence="11">
    <location>
        <begin position="174"/>
        <end position="360"/>
    </location>
</feature>
<evidence type="ECO:0000313" key="13">
    <source>
        <dbReference type="EMBL" id="QFU97896.1"/>
    </source>
</evidence>
<keyword evidence="4 9" id="KW-0159">Chromosome partition</keyword>
<dbReference type="EMBL" id="CP045529">
    <property type="protein sequence ID" value="QFU97896.1"/>
    <property type="molecule type" value="Genomic_DNA"/>
</dbReference>
<keyword evidence="6 9" id="KW-0238">DNA-binding</keyword>
<evidence type="ECO:0000256" key="7">
    <source>
        <dbReference type="ARBA" id="ARBA00023172"/>
    </source>
</evidence>
<dbReference type="HAMAP" id="MF_01808">
    <property type="entry name" value="Recomb_XerC_XerD"/>
    <property type="match status" value="1"/>
</dbReference>
<proteinExistence type="inferred from homology"/>
<keyword evidence="3 9" id="KW-0132">Cell division</keyword>
<dbReference type="GO" id="GO:0009037">
    <property type="term" value="F:tyrosine-based site-specific recombinase activity"/>
    <property type="evidence" value="ECO:0007669"/>
    <property type="project" value="UniProtKB-UniRule"/>
</dbReference>
<dbReference type="Gene3D" id="1.10.150.130">
    <property type="match status" value="1"/>
</dbReference>
<dbReference type="Gene3D" id="1.10.443.10">
    <property type="entry name" value="Intergrase catalytic core"/>
    <property type="match status" value="1"/>
</dbReference>
<evidence type="ECO:0000313" key="14">
    <source>
        <dbReference type="Proteomes" id="UP000326702"/>
    </source>
</evidence>
<sequence>MEAGVERQPVAHAARAVSGEGVLRGARPRPARRLAPSRRLRDPGDVTAPHARDDTALDPSVPSPRTPAFDDAIEAFVRHLDLERGASAHTARAYAGDVAGLAAFAVGHGAREPQDVDLTLLRAWLADLAATGHARSTLARRSAAARAFFAWTHRTGRTTTDPASRLGSPKVDRHLPQVLSIDAARALVEHAQALAADGEPARLRDWVTVELLYATGLRVGELVSVDVDDLELTTRTVRALGKGRKERVVPFGVPAARAVERWLGAGRPALATATSGPALLLGDRGGRWDQRRAREAVHCLAEGAGVPDVAPHALRHTAATHLLEGGSDLRSVQEVLGHASLATTQRYTHVSAERLRSSYAQAFPRA</sequence>
<dbReference type="PANTHER" id="PTHR30349:SF77">
    <property type="entry name" value="TYROSINE RECOMBINASE XERC"/>
    <property type="match status" value="1"/>
</dbReference>